<reference evidence="1 2" key="1">
    <citation type="journal article" date="2023" name="Plants (Basel)">
        <title>Bridging the Gap: Combining Genomics and Transcriptomics Approaches to Understand Stylosanthes scabra, an Orphan Legume from the Brazilian Caatinga.</title>
        <authorList>
            <person name="Ferreira-Neto J.R.C."/>
            <person name="da Silva M.D."/>
            <person name="Binneck E."/>
            <person name="de Melo N.F."/>
            <person name="da Silva R.H."/>
            <person name="de Melo A.L.T.M."/>
            <person name="Pandolfi V."/>
            <person name="Bustamante F.O."/>
            <person name="Brasileiro-Vidal A.C."/>
            <person name="Benko-Iseppon A.M."/>
        </authorList>
    </citation>
    <scope>NUCLEOTIDE SEQUENCE [LARGE SCALE GENOMIC DNA]</scope>
    <source>
        <tissue evidence="1">Leaves</tissue>
    </source>
</reference>
<gene>
    <name evidence="1" type="ORF">PIB30_028304</name>
</gene>
<protein>
    <submittedName>
        <fullName evidence="1">Uncharacterized protein</fullName>
    </submittedName>
</protein>
<evidence type="ECO:0000313" key="2">
    <source>
        <dbReference type="Proteomes" id="UP001341840"/>
    </source>
</evidence>
<accession>A0ABU6YB64</accession>
<dbReference type="EMBL" id="JASCZI010241767">
    <property type="protein sequence ID" value="MED6206585.1"/>
    <property type="molecule type" value="Genomic_DNA"/>
</dbReference>
<sequence>MGVVTVAELKPAISSGKRTFRPSSSIRHATEWPISEVSSDLTIEVGDSSFPLHKVFPYNSA</sequence>
<comment type="caution">
    <text evidence="1">The sequence shown here is derived from an EMBL/GenBank/DDBJ whole genome shotgun (WGS) entry which is preliminary data.</text>
</comment>
<name>A0ABU6YB64_9FABA</name>
<keyword evidence="2" id="KW-1185">Reference proteome</keyword>
<evidence type="ECO:0000313" key="1">
    <source>
        <dbReference type="EMBL" id="MED6206585.1"/>
    </source>
</evidence>
<organism evidence="1 2">
    <name type="scientific">Stylosanthes scabra</name>
    <dbReference type="NCBI Taxonomy" id="79078"/>
    <lineage>
        <taxon>Eukaryota</taxon>
        <taxon>Viridiplantae</taxon>
        <taxon>Streptophyta</taxon>
        <taxon>Embryophyta</taxon>
        <taxon>Tracheophyta</taxon>
        <taxon>Spermatophyta</taxon>
        <taxon>Magnoliopsida</taxon>
        <taxon>eudicotyledons</taxon>
        <taxon>Gunneridae</taxon>
        <taxon>Pentapetalae</taxon>
        <taxon>rosids</taxon>
        <taxon>fabids</taxon>
        <taxon>Fabales</taxon>
        <taxon>Fabaceae</taxon>
        <taxon>Papilionoideae</taxon>
        <taxon>50 kb inversion clade</taxon>
        <taxon>dalbergioids sensu lato</taxon>
        <taxon>Dalbergieae</taxon>
        <taxon>Pterocarpus clade</taxon>
        <taxon>Stylosanthes</taxon>
    </lineage>
</organism>
<proteinExistence type="predicted"/>
<dbReference type="Proteomes" id="UP001341840">
    <property type="component" value="Unassembled WGS sequence"/>
</dbReference>